<evidence type="ECO:0000313" key="14">
    <source>
        <dbReference type="Proteomes" id="UP000027731"/>
    </source>
</evidence>
<dbReference type="GeneID" id="77191943"/>
<feature type="transmembrane region" description="Helical" evidence="1">
    <location>
        <begin position="62"/>
        <end position="80"/>
    </location>
</feature>
<dbReference type="AlphaFoldDB" id="A0A073JKF3"/>
<keyword evidence="1" id="KW-0812">Transmembrane</keyword>
<evidence type="ECO:0000313" key="21">
    <source>
        <dbReference type="Proteomes" id="UP000460207"/>
    </source>
</evidence>
<accession>A0A073JKF3</accession>
<reference evidence="8" key="3">
    <citation type="journal article" date="2018" name="Genome Announc.">
        <title>Fifty-Six Draft Genome Sequences of 10 Lactobacillus Species from 22 Commercial Dietary Supplements.</title>
        <authorList>
            <person name="Gangiredla J."/>
            <person name="Barnaba T.J."/>
            <person name="Mammel M.K."/>
            <person name="Lacher D.W."/>
            <person name="Elkins C.A."/>
            <person name="Lampel K.A."/>
            <person name="Whitehouse C.A."/>
            <person name="Tartera C."/>
        </authorList>
    </citation>
    <scope>NUCLEOTIDE SEQUENCE</scope>
    <source>
        <strain evidence="8">DS12_10</strain>
    </source>
</reference>
<evidence type="ECO:0000313" key="22">
    <source>
        <dbReference type="Proteomes" id="UP000472879"/>
    </source>
</evidence>
<dbReference type="Proteomes" id="UP000245866">
    <property type="component" value="Unassembled WGS sequence"/>
</dbReference>
<dbReference type="EMBL" id="QGHS01000007">
    <property type="protein sequence ID" value="PWT49180.1"/>
    <property type="molecule type" value="Genomic_DNA"/>
</dbReference>
<reference evidence="19 20" key="10">
    <citation type="submission" date="2019-11" db="EMBL/GenBank/DDBJ databases">
        <title>Draft genome sequence of 12 host-associated Lactobacillus reuteri rodent strains.</title>
        <authorList>
            <person name="Zhang S."/>
            <person name="Ozcam M."/>
            <person name="Van Pijkeren J.P."/>
        </authorList>
    </citation>
    <scope>NUCLEOTIDE SEQUENCE [LARGE SCALE GENOMIC DNA]</scope>
    <source>
        <strain evidence="5 20">6799jm-1</strain>
        <strain evidence="7 22">Lr4020</strain>
        <strain evidence="6 21">N4I</strain>
        <strain evidence="4 19">Rat19</strain>
    </source>
</reference>
<dbReference type="Proteomes" id="UP000452188">
    <property type="component" value="Unassembled WGS sequence"/>
</dbReference>
<evidence type="ECO:0000313" key="12">
    <source>
        <dbReference type="EMBL" id="RMX24625.1"/>
    </source>
</evidence>
<proteinExistence type="predicted"/>
<evidence type="ECO:0000313" key="13">
    <source>
        <dbReference type="EMBL" id="TGB12260.1"/>
    </source>
</evidence>
<dbReference type="PATRIC" id="fig|1598.90.peg.1543"/>
<dbReference type="Proteomes" id="UP000245980">
    <property type="component" value="Unassembled WGS sequence"/>
</dbReference>
<dbReference type="EMBL" id="WJNA01000013">
    <property type="protein sequence ID" value="MRH09161.1"/>
    <property type="molecule type" value="Genomic_DNA"/>
</dbReference>
<feature type="transmembrane region" description="Helical" evidence="1">
    <location>
        <begin position="92"/>
        <end position="110"/>
    </location>
</feature>
<evidence type="ECO:0000313" key="6">
    <source>
        <dbReference type="EMBL" id="MRG89989.1"/>
    </source>
</evidence>
<reference evidence="2 14" key="1">
    <citation type="submission" date="2014-06" db="EMBL/GenBank/DDBJ databases">
        <title>Genetic determinant of reutericyclin biosynthesis of Lactobacillus reuteri.</title>
        <authorList>
            <person name="Lin X."/>
            <person name="Duar R."/>
            <person name="Walter J."/>
            <person name="Gaenzle M."/>
        </authorList>
    </citation>
    <scope>NUCLEOTIDE SEQUENCE [LARGE SCALE GENOMIC DNA]</scope>
    <source>
        <strain evidence="2 14">LTH2584</strain>
    </source>
</reference>
<evidence type="ECO:0000313" key="3">
    <source>
        <dbReference type="EMBL" id="MDV8945914.1"/>
    </source>
</evidence>
<evidence type="ECO:0000313" key="18">
    <source>
        <dbReference type="Proteomes" id="UP000276940"/>
    </source>
</evidence>
<reference evidence="3" key="12">
    <citation type="submission" date="2022-08" db="EMBL/GenBank/DDBJ databases">
        <authorList>
            <person name="Huang K."/>
        </authorList>
    </citation>
    <scope>NUCLEOTIDE SEQUENCE</scope>
    <source>
        <strain evidence="3">RGW1</strain>
    </source>
</reference>
<reference evidence="13" key="9">
    <citation type="submission" date="2019-04" db="EMBL/GenBank/DDBJ databases">
        <authorList>
            <person name="Bisanz J.E."/>
            <person name="Chagwedera N.D."/>
            <person name="Chawla A."/>
            <person name="Turnbaugh P.J."/>
        </authorList>
    </citation>
    <scope>NUCLEOTIDE SEQUENCE</scope>
    <source>
        <strain evidence="13">I8-5</strain>
    </source>
</reference>
<evidence type="ECO:0000313" key="16">
    <source>
        <dbReference type="Proteomes" id="UP000245866"/>
    </source>
</evidence>
<reference evidence="9" key="6">
    <citation type="submission" date="2018-05" db="EMBL/GenBank/DDBJ databases">
        <authorList>
            <person name="Peng X.Y."/>
            <person name="Xu Y.F."/>
            <person name="Luo D."/>
            <person name="Yu J."/>
            <person name="Gu J.Y."/>
        </authorList>
    </citation>
    <scope>NUCLEOTIDE SEQUENCE</scope>
    <source>
        <strain evidence="10">LR10</strain>
        <strain evidence="9">LR9</strain>
    </source>
</reference>
<evidence type="ECO:0000313" key="20">
    <source>
        <dbReference type="Proteomes" id="UP000452188"/>
    </source>
</evidence>
<dbReference type="Proteomes" id="UP001286376">
    <property type="component" value="Unassembled WGS sequence"/>
</dbReference>
<gene>
    <name evidence="12" type="ORF">C5O77_08625</name>
    <name evidence="8" type="ORF">DB325_02570</name>
    <name evidence="10" type="ORF">DKZ22_06990</name>
    <name evidence="11" type="ORF">DKZ23_01225</name>
    <name evidence="9" type="ORF">DKZ35_11240</name>
    <name evidence="13" type="ORF">E5F87_02600</name>
    <name evidence="6" type="ORF">GIX76_08335</name>
    <name evidence="5" type="ORF">GIX79_08000</name>
    <name evidence="7" type="ORF">GIX81_06835</name>
    <name evidence="4" type="ORF">GIX83_04635</name>
    <name evidence="2" type="ORF">LR3_01040</name>
    <name evidence="3" type="ORF">NX099_00625</name>
</gene>
<reference evidence="15" key="5">
    <citation type="submission" date="2018-04" db="EMBL/GenBank/DDBJ databases">
        <title>Draft Genome Sequences of 10 Lactobacillus Species from 22 Commercial Probiotic Products.</title>
        <authorList>
            <person name="Gangiredla J."/>
            <person name="Barnaba T.J."/>
            <person name="Mammel M.K."/>
            <person name="Lacher D.W."/>
            <person name="Elkins C.A."/>
            <person name="Lampel K.A."/>
            <person name="Whitehouse C.A."/>
            <person name="Tartera C."/>
        </authorList>
    </citation>
    <scope>NUCLEOTIDE SEQUENCE [LARGE SCALE GENOMIC DNA]</scope>
    <source>
        <strain evidence="15">DS12_10</strain>
    </source>
</reference>
<evidence type="ECO:0000313" key="4">
    <source>
        <dbReference type="EMBL" id="MRG69127.1"/>
    </source>
</evidence>
<dbReference type="Proteomes" id="UP000297521">
    <property type="component" value="Unassembled WGS sequence"/>
</dbReference>
<keyword evidence="1" id="KW-0472">Membrane</keyword>
<evidence type="ECO:0000313" key="2">
    <source>
        <dbReference type="EMBL" id="KEK14446.1"/>
    </source>
</evidence>
<comment type="caution">
    <text evidence="2">The sequence shown here is derived from an EMBL/GenBank/DDBJ whole genome shotgun (WGS) entry which is preliminary data.</text>
</comment>
<evidence type="ECO:0000313" key="10">
    <source>
        <dbReference type="EMBL" id="PWT41255.1"/>
    </source>
</evidence>
<reference evidence="3 23" key="11">
    <citation type="journal article" date="2022" name="Front. Cell. Infect. Microbiol.">
        <title>The probiotic and immunomodulation effects of Limosilactobacillus reuteri RGW1 isolated from calf feces.</title>
        <authorList>
            <person name="Huang K."/>
            <person name="Shi W."/>
            <person name="Yang B."/>
            <person name="Wang J."/>
        </authorList>
    </citation>
    <scope>NUCLEOTIDE SEQUENCE [LARGE SCALE GENOMIC DNA]</scope>
    <source>
        <strain evidence="3 23">RGW1</strain>
    </source>
</reference>
<organism evidence="2 14">
    <name type="scientific">Limosilactobacillus reuteri</name>
    <name type="common">Lactobacillus reuteri</name>
    <dbReference type="NCBI Taxonomy" id="1598"/>
    <lineage>
        <taxon>Bacteria</taxon>
        <taxon>Bacillati</taxon>
        <taxon>Bacillota</taxon>
        <taxon>Bacilli</taxon>
        <taxon>Lactobacillales</taxon>
        <taxon>Lactobacillaceae</taxon>
        <taxon>Limosilactobacillus</taxon>
    </lineage>
</organism>
<dbReference type="EMBL" id="JAOTNP010000002">
    <property type="protein sequence ID" value="MDV8945914.1"/>
    <property type="molecule type" value="Genomic_DNA"/>
</dbReference>
<dbReference type="Proteomes" id="UP000430985">
    <property type="component" value="Unassembled WGS sequence"/>
</dbReference>
<evidence type="ECO:0000313" key="8">
    <source>
        <dbReference type="EMBL" id="PTV04593.1"/>
    </source>
</evidence>
<protein>
    <recommendedName>
        <fullName evidence="24">DUF1516 family protein</fullName>
    </recommendedName>
</protein>
<dbReference type="EMBL" id="PTLS01000042">
    <property type="protein sequence ID" value="RMX24625.1"/>
    <property type="molecule type" value="Genomic_DNA"/>
</dbReference>
<sequence>MLKIIVAVLIIILILTTTTGLHAKIERKVTNWLELSRLFFFLLLTASIVHTFLHFKTQLLSNLVWIIFLILIYILMETAFRLKRETFGNPYLTALLFIALIIAFGIGCWWI</sequence>
<evidence type="ECO:0000313" key="5">
    <source>
        <dbReference type="EMBL" id="MRG75688.1"/>
    </source>
</evidence>
<dbReference type="Proteomes" id="UP000472879">
    <property type="component" value="Unassembled WGS sequence"/>
</dbReference>
<evidence type="ECO:0000313" key="23">
    <source>
        <dbReference type="Proteomes" id="UP001286376"/>
    </source>
</evidence>
<dbReference type="Proteomes" id="UP000244083">
    <property type="component" value="Unassembled WGS sequence"/>
</dbReference>
<name>A0A073JKF3_LIMRT</name>
<evidence type="ECO:0000313" key="11">
    <source>
        <dbReference type="EMBL" id="PWT49180.1"/>
    </source>
</evidence>
<keyword evidence="1" id="KW-1133">Transmembrane helix</keyword>
<dbReference type="RefSeq" id="WP_003664176.1">
    <property type="nucleotide sequence ID" value="NZ_CALNWZ010000022.1"/>
</dbReference>
<evidence type="ECO:0000313" key="7">
    <source>
        <dbReference type="EMBL" id="MRH09161.1"/>
    </source>
</evidence>
<dbReference type="EMBL" id="QGHT01000027">
    <property type="protein sequence ID" value="PWT41255.1"/>
    <property type="molecule type" value="Genomic_DNA"/>
</dbReference>
<evidence type="ECO:0008006" key="24">
    <source>
        <dbReference type="Google" id="ProtNLM"/>
    </source>
</evidence>
<reference evidence="11" key="7">
    <citation type="submission" date="2018-05" db="EMBL/GenBank/DDBJ databases">
        <authorList>
            <person name="Lanie J.A."/>
            <person name="Ng W.-L."/>
            <person name="Kazmierczak K.M."/>
            <person name="Andrzejewski T.M."/>
            <person name="Davidsen T.M."/>
            <person name="Wayne K.J."/>
            <person name="Tettelin H."/>
            <person name="Glass J.I."/>
            <person name="Rusch D."/>
            <person name="Podicherti R."/>
            <person name="Tsui H.-C.T."/>
            <person name="Winkler M.E."/>
        </authorList>
    </citation>
    <scope>NUCLEOTIDE SEQUENCE</scope>
    <source>
        <strain evidence="11">LR12</strain>
    </source>
</reference>
<dbReference type="Proteomes" id="UP000027731">
    <property type="component" value="Unassembled WGS sequence"/>
</dbReference>
<dbReference type="Proteomes" id="UP000460207">
    <property type="component" value="Unassembled WGS sequence"/>
</dbReference>
<dbReference type="EMBL" id="QGHV01000119">
    <property type="protein sequence ID" value="PWT36281.1"/>
    <property type="molecule type" value="Genomic_DNA"/>
</dbReference>
<dbReference type="Proteomes" id="UP000245735">
    <property type="component" value="Unassembled WGS sequence"/>
</dbReference>
<dbReference type="EMBL" id="SRKR01000003">
    <property type="protein sequence ID" value="TGB12260.1"/>
    <property type="molecule type" value="Genomic_DNA"/>
</dbReference>
<reference evidence="12 18" key="4">
    <citation type="journal article" date="2018" name="J Appl Environ Microbiol">
        <title>The gut symbionts Lactobacillus reuteri R2lc and 2010 encode a polyketide synthase cluster that activates the mammalian aryl-hydrocarbon receptor.</title>
        <authorList>
            <person name="Ozcam M."/>
            <person name="Roos S."/>
            <person name="Van Pijkeren J.P."/>
        </authorList>
    </citation>
    <scope>NUCLEOTIDE SEQUENCE [LARGE SCALE GENOMIC DNA]</scope>
    <source>
        <strain evidence="12 18">R2lc</strain>
    </source>
</reference>
<evidence type="ECO:0000313" key="15">
    <source>
        <dbReference type="Proteomes" id="UP000244083"/>
    </source>
</evidence>
<reference evidence="13" key="8">
    <citation type="journal article" date="2019" name="Cell Metab.">
        <title>Nutrient sensing in CD11c cells alters the gut microbiome to regulate food intake and body mass.</title>
        <authorList>
            <person name="Chagwedera N.D."/>
            <person name="Ang Q.Y."/>
            <person name="Bisanz J.E."/>
            <person name="Leong Y.A."/>
            <person name="Ganeshan K."/>
            <person name="Cai J."/>
            <person name="Patterson A.D."/>
            <person name="Turnbaugh P.J."/>
            <person name="Chawla A."/>
        </authorList>
    </citation>
    <scope>NUCLEOTIDE SEQUENCE</scope>
    <source>
        <strain evidence="13">I8-5</strain>
    </source>
</reference>
<reference evidence="16 17" key="2">
    <citation type="journal article" date="2018" name="Front. Microbiol.">
        <title>Comparative Genomics of the Herbivore Gut Symbiont Lactobacillus reuteri Reveals Genetic Diversity and Lifestyle Adaptation.</title>
        <authorList>
            <person name="Zhao J."/>
        </authorList>
    </citation>
    <scope>NUCLEOTIDE SEQUENCE [LARGE SCALE GENOMIC DNA]</scope>
    <source>
        <strain evidence="10 17">LR10</strain>
        <strain evidence="11 16">LR12</strain>
        <strain evidence="9">LR9</strain>
    </source>
</reference>
<dbReference type="EMBL" id="JOSX01000020">
    <property type="protein sequence ID" value="KEK14446.1"/>
    <property type="molecule type" value="Genomic_DNA"/>
</dbReference>
<dbReference type="EMBL" id="QAZN01000003">
    <property type="protein sequence ID" value="PTV04593.1"/>
    <property type="molecule type" value="Genomic_DNA"/>
</dbReference>
<evidence type="ECO:0000313" key="17">
    <source>
        <dbReference type="Proteomes" id="UP000245980"/>
    </source>
</evidence>
<dbReference type="EMBL" id="WJNE01000011">
    <property type="protein sequence ID" value="MRG69127.1"/>
    <property type="molecule type" value="Genomic_DNA"/>
</dbReference>
<evidence type="ECO:0000313" key="19">
    <source>
        <dbReference type="Proteomes" id="UP000430985"/>
    </source>
</evidence>
<dbReference type="Proteomes" id="UP000276940">
    <property type="component" value="Unassembled WGS sequence"/>
</dbReference>
<feature type="transmembrane region" description="Helical" evidence="1">
    <location>
        <begin position="39"/>
        <end position="55"/>
    </location>
</feature>
<evidence type="ECO:0000313" key="9">
    <source>
        <dbReference type="EMBL" id="PWT36281.1"/>
    </source>
</evidence>
<dbReference type="EMBL" id="WJMV01000030">
    <property type="protein sequence ID" value="MRG75688.1"/>
    <property type="molecule type" value="Genomic_DNA"/>
</dbReference>
<dbReference type="EMBL" id="WJND01000013">
    <property type="protein sequence ID" value="MRG89989.1"/>
    <property type="molecule type" value="Genomic_DNA"/>
</dbReference>
<evidence type="ECO:0000256" key="1">
    <source>
        <dbReference type="SAM" id="Phobius"/>
    </source>
</evidence>